<proteinExistence type="predicted"/>
<name>A0A517TYG2_9BACT</name>
<gene>
    <name evidence="2" type="ORF">I41_26030</name>
</gene>
<dbReference type="EMBL" id="CP036339">
    <property type="protein sequence ID" value="QDT73414.1"/>
    <property type="molecule type" value="Genomic_DNA"/>
</dbReference>
<organism evidence="2 3">
    <name type="scientific">Lacipirellula limnantheis</name>
    <dbReference type="NCBI Taxonomy" id="2528024"/>
    <lineage>
        <taxon>Bacteria</taxon>
        <taxon>Pseudomonadati</taxon>
        <taxon>Planctomycetota</taxon>
        <taxon>Planctomycetia</taxon>
        <taxon>Pirellulales</taxon>
        <taxon>Lacipirellulaceae</taxon>
        <taxon>Lacipirellula</taxon>
    </lineage>
</organism>
<keyword evidence="3" id="KW-1185">Reference proteome</keyword>
<protein>
    <submittedName>
        <fullName evidence="2">Uncharacterized protein</fullName>
    </submittedName>
</protein>
<accession>A0A517TYG2</accession>
<dbReference type="Proteomes" id="UP000317909">
    <property type="component" value="Chromosome"/>
</dbReference>
<feature type="signal peptide" evidence="1">
    <location>
        <begin position="1"/>
        <end position="16"/>
    </location>
</feature>
<keyword evidence="1" id="KW-0732">Signal</keyword>
<evidence type="ECO:0000256" key="1">
    <source>
        <dbReference type="SAM" id="SignalP"/>
    </source>
</evidence>
<evidence type="ECO:0000313" key="3">
    <source>
        <dbReference type="Proteomes" id="UP000317909"/>
    </source>
</evidence>
<dbReference type="RefSeq" id="WP_145433005.1">
    <property type="nucleotide sequence ID" value="NZ_CP036339.1"/>
</dbReference>
<dbReference type="KEGG" id="llh:I41_26030"/>
<dbReference type="AlphaFoldDB" id="A0A517TYG2"/>
<sequence length="154" mass="16595" precursor="true">MNRSKLSMTWSLTAFAVVVSLVRPAAAEAPLLTASELESQATLAITGRVLAIYSRRVSRPAGGAQTHYLLEIDVTSCEKGGDVRPGELAYVRCWHVTEPDPHPQPGTNGHVIPREGAVIRAFLVGSEQPGASRPRRGWDALLPNGLIEVEPPRP</sequence>
<feature type="chain" id="PRO_5021730909" evidence="1">
    <location>
        <begin position="17"/>
        <end position="154"/>
    </location>
</feature>
<reference evidence="2 3" key="1">
    <citation type="submission" date="2019-02" db="EMBL/GenBank/DDBJ databases">
        <title>Deep-cultivation of Planctomycetes and their phenomic and genomic characterization uncovers novel biology.</title>
        <authorList>
            <person name="Wiegand S."/>
            <person name="Jogler M."/>
            <person name="Boedeker C."/>
            <person name="Pinto D."/>
            <person name="Vollmers J."/>
            <person name="Rivas-Marin E."/>
            <person name="Kohn T."/>
            <person name="Peeters S.H."/>
            <person name="Heuer A."/>
            <person name="Rast P."/>
            <person name="Oberbeckmann S."/>
            <person name="Bunk B."/>
            <person name="Jeske O."/>
            <person name="Meyerdierks A."/>
            <person name="Storesund J.E."/>
            <person name="Kallscheuer N."/>
            <person name="Luecker S."/>
            <person name="Lage O.M."/>
            <person name="Pohl T."/>
            <person name="Merkel B.J."/>
            <person name="Hornburger P."/>
            <person name="Mueller R.-W."/>
            <person name="Bruemmer F."/>
            <person name="Labrenz M."/>
            <person name="Spormann A.M."/>
            <person name="Op den Camp H."/>
            <person name="Overmann J."/>
            <person name="Amann R."/>
            <person name="Jetten M.S.M."/>
            <person name="Mascher T."/>
            <person name="Medema M.H."/>
            <person name="Devos D.P."/>
            <person name="Kaster A.-K."/>
            <person name="Ovreas L."/>
            <person name="Rohde M."/>
            <person name="Galperin M.Y."/>
            <person name="Jogler C."/>
        </authorList>
    </citation>
    <scope>NUCLEOTIDE SEQUENCE [LARGE SCALE GENOMIC DNA]</scope>
    <source>
        <strain evidence="2 3">I41</strain>
    </source>
</reference>
<evidence type="ECO:0000313" key="2">
    <source>
        <dbReference type="EMBL" id="QDT73414.1"/>
    </source>
</evidence>